<accession>A0ABQ9H3F3</accession>
<evidence type="ECO:0000313" key="3">
    <source>
        <dbReference type="Proteomes" id="UP001159363"/>
    </source>
</evidence>
<sequence>MWGEEKGRREIEKETRVKRYEYGAAPECKGEGKQEIAEKARRPEAPSGTIPTREDPGETARNRAQFAQLESEQ</sequence>
<dbReference type="Proteomes" id="UP001159363">
    <property type="component" value="Chromosome 6"/>
</dbReference>
<name>A0ABQ9H3F3_9NEOP</name>
<feature type="compositionally biased region" description="Basic and acidic residues" evidence="1">
    <location>
        <begin position="28"/>
        <end position="44"/>
    </location>
</feature>
<proteinExistence type="predicted"/>
<feature type="region of interest" description="Disordered" evidence="1">
    <location>
        <begin position="27"/>
        <end position="73"/>
    </location>
</feature>
<dbReference type="EMBL" id="JARBHB010000007">
    <property type="protein sequence ID" value="KAJ8878706.1"/>
    <property type="molecule type" value="Genomic_DNA"/>
</dbReference>
<gene>
    <name evidence="2" type="ORF">PR048_019291</name>
</gene>
<keyword evidence="3" id="KW-1185">Reference proteome</keyword>
<protein>
    <submittedName>
        <fullName evidence="2">Uncharacterized protein</fullName>
    </submittedName>
</protein>
<organism evidence="2 3">
    <name type="scientific">Dryococelus australis</name>
    <dbReference type="NCBI Taxonomy" id="614101"/>
    <lineage>
        <taxon>Eukaryota</taxon>
        <taxon>Metazoa</taxon>
        <taxon>Ecdysozoa</taxon>
        <taxon>Arthropoda</taxon>
        <taxon>Hexapoda</taxon>
        <taxon>Insecta</taxon>
        <taxon>Pterygota</taxon>
        <taxon>Neoptera</taxon>
        <taxon>Polyneoptera</taxon>
        <taxon>Phasmatodea</taxon>
        <taxon>Verophasmatodea</taxon>
        <taxon>Anareolatae</taxon>
        <taxon>Phasmatidae</taxon>
        <taxon>Eurycanthinae</taxon>
        <taxon>Dryococelus</taxon>
    </lineage>
</organism>
<evidence type="ECO:0000256" key="1">
    <source>
        <dbReference type="SAM" id="MobiDB-lite"/>
    </source>
</evidence>
<evidence type="ECO:0000313" key="2">
    <source>
        <dbReference type="EMBL" id="KAJ8878706.1"/>
    </source>
</evidence>
<comment type="caution">
    <text evidence="2">The sequence shown here is derived from an EMBL/GenBank/DDBJ whole genome shotgun (WGS) entry which is preliminary data.</text>
</comment>
<feature type="compositionally biased region" description="Basic and acidic residues" evidence="1">
    <location>
        <begin position="52"/>
        <end position="61"/>
    </location>
</feature>
<reference evidence="2 3" key="1">
    <citation type="submission" date="2023-02" db="EMBL/GenBank/DDBJ databases">
        <title>LHISI_Scaffold_Assembly.</title>
        <authorList>
            <person name="Stuart O.P."/>
            <person name="Cleave R."/>
            <person name="Magrath M.J.L."/>
            <person name="Mikheyev A.S."/>
        </authorList>
    </citation>
    <scope>NUCLEOTIDE SEQUENCE [LARGE SCALE GENOMIC DNA]</scope>
    <source>
        <strain evidence="2">Daus_M_001</strain>
        <tissue evidence="2">Leg muscle</tissue>
    </source>
</reference>